<dbReference type="Proteomes" id="UP000680865">
    <property type="component" value="Unassembled WGS sequence"/>
</dbReference>
<comment type="caution">
    <text evidence="1">The sequence shown here is derived from an EMBL/GenBank/DDBJ whole genome shotgun (WGS) entry which is preliminary data.</text>
</comment>
<sequence>MSRPGVPDPQPPPSDLLVRSRAAMLDALEALADHRNAVVVIGAQAVYLRTGRAQVALAEATKDSDLAIDPRALGENPHVEAAMKAAGFLPDPLHGQPGSWINAMGIPVDLMVPELLAGAGGPNARGARIPPHDRRAMRRARGLEATVVDNTVEKVRALDPADERAYDARVAGPAALLVAKTYKISERVETPRRLNDKDAHDRYRILVAVETASLAEGIRRLLEDPISASVTDQALRQMGELAGAGPEAPIPMMAGRAEEGLGDPQTVALATALLAQDLLGAVERI</sequence>
<dbReference type="EMBL" id="BOQP01000002">
    <property type="protein sequence ID" value="GIM66730.1"/>
    <property type="molecule type" value="Genomic_DNA"/>
</dbReference>
<name>A0A919VKJ4_9ACTN</name>
<proteinExistence type="predicted"/>
<dbReference type="AlphaFoldDB" id="A0A919VKJ4"/>
<gene>
    <name evidence="1" type="ORF">Aco04nite_03190</name>
</gene>
<reference evidence="1" key="1">
    <citation type="submission" date="2021-03" db="EMBL/GenBank/DDBJ databases">
        <title>Whole genome shotgun sequence of Actinoplanes consettensis NBRC 14913.</title>
        <authorList>
            <person name="Komaki H."/>
            <person name="Tamura T."/>
        </authorList>
    </citation>
    <scope>NUCLEOTIDE SEQUENCE</scope>
    <source>
        <strain evidence="1">NBRC 14913</strain>
    </source>
</reference>
<evidence type="ECO:0008006" key="3">
    <source>
        <dbReference type="Google" id="ProtNLM"/>
    </source>
</evidence>
<keyword evidence="2" id="KW-1185">Reference proteome</keyword>
<accession>A0A919VKJ4</accession>
<evidence type="ECO:0000313" key="1">
    <source>
        <dbReference type="EMBL" id="GIM66730.1"/>
    </source>
</evidence>
<organism evidence="1 2">
    <name type="scientific">Winogradskya consettensis</name>
    <dbReference type="NCBI Taxonomy" id="113560"/>
    <lineage>
        <taxon>Bacteria</taxon>
        <taxon>Bacillati</taxon>
        <taxon>Actinomycetota</taxon>
        <taxon>Actinomycetes</taxon>
        <taxon>Micromonosporales</taxon>
        <taxon>Micromonosporaceae</taxon>
        <taxon>Winogradskya</taxon>
    </lineage>
</organism>
<protein>
    <recommendedName>
        <fullName evidence="3">Nucleotidyltransferase</fullName>
    </recommendedName>
</protein>
<evidence type="ECO:0000313" key="2">
    <source>
        <dbReference type="Proteomes" id="UP000680865"/>
    </source>
</evidence>